<gene>
    <name evidence="1" type="ORF">IMCC3317_32950</name>
</gene>
<keyword evidence="2" id="KW-1185">Reference proteome</keyword>
<evidence type="ECO:0000313" key="1">
    <source>
        <dbReference type="EMBL" id="QHI37912.1"/>
    </source>
</evidence>
<dbReference type="NCBIfam" id="NF038153">
    <property type="entry name" value="lant_leader_L1a"/>
    <property type="match status" value="1"/>
</dbReference>
<reference evidence="1 2" key="1">
    <citation type="journal article" date="2013" name="Int. J. Syst. Evol. Microbiol.">
        <title>Kordia antarctica sp. nov., isolated from Antarctic seawater.</title>
        <authorList>
            <person name="Baek K."/>
            <person name="Choi A."/>
            <person name="Kang I."/>
            <person name="Lee K."/>
            <person name="Cho J.C."/>
        </authorList>
    </citation>
    <scope>NUCLEOTIDE SEQUENCE [LARGE SCALE GENOMIC DNA]</scope>
    <source>
        <strain evidence="1 2">IMCC3317</strain>
    </source>
</reference>
<dbReference type="Proteomes" id="UP000464657">
    <property type="component" value="Chromosome"/>
</dbReference>
<dbReference type="KEGG" id="kan:IMCC3317_32950"/>
<proteinExistence type="predicted"/>
<dbReference type="EMBL" id="CP019288">
    <property type="protein sequence ID" value="QHI37912.1"/>
    <property type="molecule type" value="Genomic_DNA"/>
</dbReference>
<name>A0A7L4ZMM4_9FLAO</name>
<accession>A0A7L4ZMM4</accession>
<organism evidence="1 2">
    <name type="scientific">Kordia antarctica</name>
    <dbReference type="NCBI Taxonomy" id="1218801"/>
    <lineage>
        <taxon>Bacteria</taxon>
        <taxon>Pseudomonadati</taxon>
        <taxon>Bacteroidota</taxon>
        <taxon>Flavobacteriia</taxon>
        <taxon>Flavobacteriales</taxon>
        <taxon>Flavobacteriaceae</taxon>
        <taxon>Kordia</taxon>
    </lineage>
</organism>
<dbReference type="AlphaFoldDB" id="A0A7L4ZMM4"/>
<dbReference type="InterPro" id="IPR058238">
    <property type="entry name" value="Lant_leader_dom"/>
</dbReference>
<protein>
    <submittedName>
        <fullName evidence="1">Uncharacterized protein</fullName>
    </submittedName>
</protein>
<dbReference type="RefSeq" id="WP_160130495.1">
    <property type="nucleotide sequence ID" value="NZ_CP019288.1"/>
</dbReference>
<sequence>MKKQVTKISFNKTTIAAVNSETIGQIKGGTSIPTDFDDYTFLRDCPSISK</sequence>
<evidence type="ECO:0000313" key="2">
    <source>
        <dbReference type="Proteomes" id="UP000464657"/>
    </source>
</evidence>